<dbReference type="EMBL" id="AEIU01000014">
    <property type="protein sequence ID" value="EFP98267.1"/>
    <property type="molecule type" value="Genomic_DNA"/>
</dbReference>
<evidence type="ECO:0000256" key="6">
    <source>
        <dbReference type="SAM" id="Phobius"/>
    </source>
</evidence>
<evidence type="ECO:0000313" key="8">
    <source>
        <dbReference type="Proteomes" id="UP000002943"/>
    </source>
</evidence>
<feature type="transmembrane region" description="Helical" evidence="6">
    <location>
        <begin position="71"/>
        <end position="91"/>
    </location>
</feature>
<keyword evidence="8" id="KW-1185">Reference proteome</keyword>
<dbReference type="AlphaFoldDB" id="E3BF91"/>
<keyword evidence="3 6" id="KW-0812">Transmembrane</keyword>
<dbReference type="Proteomes" id="UP000002943">
    <property type="component" value="Unassembled WGS sequence"/>
</dbReference>
<dbReference type="InterPro" id="IPR001123">
    <property type="entry name" value="LeuE-type"/>
</dbReference>
<sequence length="203" mass="21752">MSIESYLALFLAMVTIGVIPGPAVFAVTSASLVSGAKRGILMSIGLTLSDYVFIILAISGLSVVAELMGEAFVILKYLCALYLLWMGVMLFRSQGGLEEENLNRTNHKSAILTGFLISFSNPKAIIFYVALFPAFVDVNAVSFSEVLGIMLCATLAFTPINLAYTFLGARAKKFATTSERLSWLRKIAGSVMAGTGVTIALRS</sequence>
<feature type="transmembrane region" description="Helical" evidence="6">
    <location>
        <begin position="147"/>
        <end position="171"/>
    </location>
</feature>
<evidence type="ECO:0000313" key="7">
    <source>
        <dbReference type="EMBL" id="EFP98267.1"/>
    </source>
</evidence>
<dbReference type="PANTHER" id="PTHR30086">
    <property type="entry name" value="ARGININE EXPORTER PROTEIN ARGO"/>
    <property type="match status" value="1"/>
</dbReference>
<dbReference type="GO" id="GO:0005886">
    <property type="term" value="C:plasma membrane"/>
    <property type="evidence" value="ECO:0007669"/>
    <property type="project" value="UniProtKB-SubCell"/>
</dbReference>
<dbReference type="eggNOG" id="COG1280">
    <property type="taxonomic scope" value="Bacteria"/>
</dbReference>
<dbReference type="OrthoDB" id="9804822at2"/>
<evidence type="ECO:0000256" key="1">
    <source>
        <dbReference type="ARBA" id="ARBA00004651"/>
    </source>
</evidence>
<gene>
    <name evidence="7" type="ORF">VIBC2010_09302</name>
</gene>
<dbReference type="GO" id="GO:0015171">
    <property type="term" value="F:amino acid transmembrane transporter activity"/>
    <property type="evidence" value="ECO:0007669"/>
    <property type="project" value="TreeGrafter"/>
</dbReference>
<evidence type="ECO:0000256" key="4">
    <source>
        <dbReference type="ARBA" id="ARBA00022989"/>
    </source>
</evidence>
<comment type="caution">
    <text evidence="7">The sequence shown here is derived from an EMBL/GenBank/DDBJ whole genome shotgun (WGS) entry which is preliminary data.</text>
</comment>
<keyword evidence="5 6" id="KW-0472">Membrane</keyword>
<dbReference type="Pfam" id="PF01810">
    <property type="entry name" value="LysE"/>
    <property type="match status" value="1"/>
</dbReference>
<keyword evidence="2" id="KW-1003">Cell membrane</keyword>
<dbReference type="PANTHER" id="PTHR30086:SF20">
    <property type="entry name" value="ARGININE EXPORTER PROTEIN ARGO-RELATED"/>
    <property type="match status" value="1"/>
</dbReference>
<evidence type="ECO:0000256" key="3">
    <source>
        <dbReference type="ARBA" id="ARBA00022692"/>
    </source>
</evidence>
<evidence type="ECO:0000256" key="2">
    <source>
        <dbReference type="ARBA" id="ARBA00022475"/>
    </source>
</evidence>
<protein>
    <submittedName>
        <fullName evidence="7">Lysine exporter protein LysE/YggA</fullName>
    </submittedName>
</protein>
<accession>E3BF91</accession>
<feature type="transmembrane region" description="Helical" evidence="6">
    <location>
        <begin position="6"/>
        <end position="28"/>
    </location>
</feature>
<dbReference type="RefSeq" id="WP_009599553.1">
    <property type="nucleotide sequence ID" value="NZ_AEIU01000014.1"/>
</dbReference>
<dbReference type="STRING" id="796620.VIBC2010_09302"/>
<name>E3BF91_9VIBR</name>
<organism evidence="7 8">
    <name type="scientific">Vibrio caribbeanicus ATCC BAA-2122</name>
    <dbReference type="NCBI Taxonomy" id="796620"/>
    <lineage>
        <taxon>Bacteria</taxon>
        <taxon>Pseudomonadati</taxon>
        <taxon>Pseudomonadota</taxon>
        <taxon>Gammaproteobacteria</taxon>
        <taxon>Vibrionales</taxon>
        <taxon>Vibrionaceae</taxon>
        <taxon>Vibrio</taxon>
    </lineage>
</organism>
<feature type="transmembrane region" description="Helical" evidence="6">
    <location>
        <begin position="111"/>
        <end position="135"/>
    </location>
</feature>
<proteinExistence type="predicted"/>
<feature type="transmembrane region" description="Helical" evidence="6">
    <location>
        <begin position="40"/>
        <end position="65"/>
    </location>
</feature>
<reference evidence="7 8" key="1">
    <citation type="journal article" date="2012" name="Int. J. Syst. Evol. Microbiol.">
        <title>Vibrio caribbeanicus sp. nov., isolated from the marine sponge Scleritoderma cyanea.</title>
        <authorList>
            <person name="Hoffmann M."/>
            <person name="Monday S.R."/>
            <person name="Allard M.W."/>
            <person name="Strain E.A."/>
            <person name="Whittaker P."/>
            <person name="Naum M."/>
            <person name="McCarthy P.J."/>
            <person name="Lopez J.V."/>
            <person name="Fischer M."/>
            <person name="Brown E.W."/>
        </authorList>
    </citation>
    <scope>NUCLEOTIDE SEQUENCE [LARGE SCALE GENOMIC DNA]</scope>
    <source>
        <strain evidence="7 8">ATCC BAA-2122</strain>
    </source>
</reference>
<keyword evidence="4 6" id="KW-1133">Transmembrane helix</keyword>
<evidence type="ECO:0000256" key="5">
    <source>
        <dbReference type="ARBA" id="ARBA00023136"/>
    </source>
</evidence>
<comment type="subcellular location">
    <subcellularLocation>
        <location evidence="1">Cell membrane</location>
        <topology evidence="1">Multi-pass membrane protein</topology>
    </subcellularLocation>
</comment>